<dbReference type="SUPFAM" id="SSF50610">
    <property type="entry name" value="mu transposase, C-terminal domain"/>
    <property type="match status" value="1"/>
</dbReference>
<feature type="domain" description="Integrase catalytic" evidence="2">
    <location>
        <begin position="22"/>
        <end position="212"/>
    </location>
</feature>
<dbReference type="SUPFAM" id="SSF53098">
    <property type="entry name" value="Ribonuclease H-like"/>
    <property type="match status" value="1"/>
</dbReference>
<dbReference type="Pfam" id="PF09299">
    <property type="entry name" value="Mu-transpos_C"/>
    <property type="match status" value="1"/>
</dbReference>
<dbReference type="InterPro" id="IPR012337">
    <property type="entry name" value="RNaseH-like_sf"/>
</dbReference>
<dbReference type="Pfam" id="PF00665">
    <property type="entry name" value="rve"/>
    <property type="match status" value="1"/>
</dbReference>
<reference evidence="3" key="1">
    <citation type="journal article" date="2014" name="Int. J. Syst. Evol. Microbiol.">
        <title>Complete genome sequence of Corynebacterium casei LMG S-19264T (=DSM 44701T), isolated from a smear-ripened cheese.</title>
        <authorList>
            <consortium name="US DOE Joint Genome Institute (JGI-PGF)"/>
            <person name="Walter F."/>
            <person name="Albersmeier A."/>
            <person name="Kalinowski J."/>
            <person name="Ruckert C."/>
        </authorList>
    </citation>
    <scope>NUCLEOTIDE SEQUENCE</scope>
    <source>
        <strain evidence="3">CGMCC 4.7308</strain>
    </source>
</reference>
<evidence type="ECO:0000259" key="2">
    <source>
        <dbReference type="PROSITE" id="PS50994"/>
    </source>
</evidence>
<organism evidence="3 4">
    <name type="scientific">Nakamurella endophytica</name>
    <dbReference type="NCBI Taxonomy" id="1748367"/>
    <lineage>
        <taxon>Bacteria</taxon>
        <taxon>Bacillati</taxon>
        <taxon>Actinomycetota</taxon>
        <taxon>Actinomycetes</taxon>
        <taxon>Nakamurellales</taxon>
        <taxon>Nakamurellaceae</taxon>
        <taxon>Nakamurella</taxon>
    </lineage>
</organism>
<dbReference type="GO" id="GO:0003676">
    <property type="term" value="F:nucleic acid binding"/>
    <property type="evidence" value="ECO:0007669"/>
    <property type="project" value="InterPro"/>
</dbReference>
<evidence type="ECO:0000256" key="1">
    <source>
        <dbReference type="SAM" id="MobiDB-lite"/>
    </source>
</evidence>
<name>A0A917WMZ0_9ACTN</name>
<feature type="region of interest" description="Disordered" evidence="1">
    <location>
        <begin position="324"/>
        <end position="368"/>
    </location>
</feature>
<keyword evidence="4" id="KW-1185">Reference proteome</keyword>
<dbReference type="GO" id="GO:0015074">
    <property type="term" value="P:DNA integration"/>
    <property type="evidence" value="ECO:0007669"/>
    <property type="project" value="InterPro"/>
</dbReference>
<dbReference type="EMBL" id="BMNA01000015">
    <property type="protein sequence ID" value="GGM16159.1"/>
    <property type="molecule type" value="Genomic_DNA"/>
</dbReference>
<dbReference type="Proteomes" id="UP000655208">
    <property type="component" value="Unassembled WGS sequence"/>
</dbReference>
<dbReference type="PANTHER" id="PTHR35004:SF6">
    <property type="entry name" value="TRANSPOSASE"/>
    <property type="match status" value="1"/>
</dbReference>
<dbReference type="PROSITE" id="PS50994">
    <property type="entry name" value="INTEGRASE"/>
    <property type="match status" value="1"/>
</dbReference>
<protein>
    <recommendedName>
        <fullName evidence="2">Integrase catalytic domain-containing protein</fullName>
    </recommendedName>
</protein>
<accession>A0A917WMZ0</accession>
<sequence>MTLAHRGAAAYRDRYELVLRRESDRPNQLWQVDHTELDVLVLDPEGKPVRPWLTVVLDDHSRAVAGYTVFVGAPTAAQTALALRQAIWRKSDPDWPVCGLPEVLYCDNGSDFTSGHIAQVCVDTGIQLVHSTPGVPRGRGKVERFFGTVTTELLPTLPGSIPHGSHGRPVTAPTLTLPALDSAVGRFVVHDYHQRPHSQTHQAPVRRWLADGWLPRMPASLEQLDLLLLTVAKPRIVHRDGVHVHGLRYVDLTLAAFVGEQVTVRYDPRDLAEVRLYHRGRFLCRAVAPELAAATITLKDLQRARARRRHQLRRQLADRRSLVDALTHPVREPVPTDTPSTPRSTAADPPLPALPRPRRPPLRLYREN</sequence>
<dbReference type="InterPro" id="IPR036397">
    <property type="entry name" value="RNaseH_sf"/>
</dbReference>
<reference evidence="3" key="2">
    <citation type="submission" date="2020-09" db="EMBL/GenBank/DDBJ databases">
        <authorList>
            <person name="Sun Q."/>
            <person name="Zhou Y."/>
        </authorList>
    </citation>
    <scope>NUCLEOTIDE SEQUENCE</scope>
    <source>
        <strain evidence="3">CGMCC 4.7308</strain>
    </source>
</reference>
<proteinExistence type="predicted"/>
<dbReference type="InterPro" id="IPR015378">
    <property type="entry name" value="Transposase-like_Mu_C"/>
</dbReference>
<dbReference type="InterPro" id="IPR009004">
    <property type="entry name" value="Transposase_Mu_C"/>
</dbReference>
<gene>
    <name evidence="3" type="ORF">GCM10011594_40240</name>
</gene>
<evidence type="ECO:0000313" key="3">
    <source>
        <dbReference type="EMBL" id="GGM16159.1"/>
    </source>
</evidence>
<dbReference type="PANTHER" id="PTHR35004">
    <property type="entry name" value="TRANSPOSASE RV3428C-RELATED"/>
    <property type="match status" value="1"/>
</dbReference>
<dbReference type="Gene3D" id="3.30.420.10">
    <property type="entry name" value="Ribonuclease H-like superfamily/Ribonuclease H"/>
    <property type="match status" value="1"/>
</dbReference>
<dbReference type="Gene3D" id="2.30.30.130">
    <property type="entry name" value="Transposase, Mu, C-terminal"/>
    <property type="match status" value="1"/>
</dbReference>
<dbReference type="InterPro" id="IPR001584">
    <property type="entry name" value="Integrase_cat-core"/>
</dbReference>
<dbReference type="AlphaFoldDB" id="A0A917WMZ0"/>
<comment type="caution">
    <text evidence="3">The sequence shown here is derived from an EMBL/GenBank/DDBJ whole genome shotgun (WGS) entry which is preliminary data.</text>
</comment>
<evidence type="ECO:0000313" key="4">
    <source>
        <dbReference type="Proteomes" id="UP000655208"/>
    </source>
</evidence>